<dbReference type="AlphaFoldDB" id="A0A669CF02"/>
<dbReference type="InParanoid" id="A0A669CF02"/>
<reference evidence="2" key="1">
    <citation type="submission" date="2012-01" db="EMBL/GenBank/DDBJ databases">
        <title>The Genome Sequence of Oreochromis niloticus (Nile Tilapia).</title>
        <authorList>
            <consortium name="Broad Institute Genome Assembly Team"/>
            <consortium name="Broad Institute Sequencing Platform"/>
            <person name="Di Palma F."/>
            <person name="Johnson J."/>
            <person name="Lander E.S."/>
            <person name="Lindblad-Toh K."/>
        </authorList>
    </citation>
    <scope>NUCLEOTIDE SEQUENCE [LARGE SCALE GENOMIC DNA]</scope>
</reference>
<protein>
    <submittedName>
        <fullName evidence="1">Uncharacterized protein</fullName>
    </submittedName>
</protein>
<dbReference type="GeneTree" id="ENSGT00970000197619"/>
<keyword evidence="2" id="KW-1185">Reference proteome</keyword>
<reference evidence="1" key="2">
    <citation type="submission" date="2025-08" db="UniProtKB">
        <authorList>
            <consortium name="Ensembl"/>
        </authorList>
    </citation>
    <scope>IDENTIFICATION</scope>
</reference>
<accession>A0A669CF02</accession>
<dbReference type="OMA" id="GHYNKNG"/>
<evidence type="ECO:0000313" key="2">
    <source>
        <dbReference type="Proteomes" id="UP000005207"/>
    </source>
</evidence>
<organism evidence="1 2">
    <name type="scientific">Oreochromis niloticus</name>
    <name type="common">Nile tilapia</name>
    <name type="synonym">Tilapia nilotica</name>
    <dbReference type="NCBI Taxonomy" id="8128"/>
    <lineage>
        <taxon>Eukaryota</taxon>
        <taxon>Metazoa</taxon>
        <taxon>Chordata</taxon>
        <taxon>Craniata</taxon>
        <taxon>Vertebrata</taxon>
        <taxon>Euteleostomi</taxon>
        <taxon>Actinopterygii</taxon>
        <taxon>Neopterygii</taxon>
        <taxon>Teleostei</taxon>
        <taxon>Neoteleostei</taxon>
        <taxon>Acanthomorphata</taxon>
        <taxon>Ovalentaria</taxon>
        <taxon>Cichlomorphae</taxon>
        <taxon>Cichliformes</taxon>
        <taxon>Cichlidae</taxon>
        <taxon>African cichlids</taxon>
        <taxon>Pseudocrenilabrinae</taxon>
        <taxon>Oreochromini</taxon>
        <taxon>Oreochromis</taxon>
    </lineage>
</organism>
<dbReference type="Ensembl" id="ENSONIT00000048015.1">
    <property type="protein sequence ID" value="ENSONIP00000045142.1"/>
    <property type="gene ID" value="ENSONIG00000028080.1"/>
</dbReference>
<proteinExistence type="predicted"/>
<name>A0A669CF02_ORENI</name>
<sequence>MKRLLLLEPVMALCAFSYFLNAPLMQQYVYRRLWVQMTNTTYPISDISRCTANTSNNSNSYEVFSCVITFDPLLMGHYNKNGCNFKTVECGIVIKLIKF</sequence>
<evidence type="ECO:0000313" key="1">
    <source>
        <dbReference type="Ensembl" id="ENSONIP00000045142.1"/>
    </source>
</evidence>
<reference evidence="1" key="3">
    <citation type="submission" date="2025-09" db="UniProtKB">
        <authorList>
            <consortium name="Ensembl"/>
        </authorList>
    </citation>
    <scope>IDENTIFICATION</scope>
</reference>
<dbReference type="Proteomes" id="UP000005207">
    <property type="component" value="Linkage group LG10"/>
</dbReference>